<dbReference type="Gene3D" id="3.40.50.10320">
    <property type="entry name" value="LmbE-like"/>
    <property type="match status" value="1"/>
</dbReference>
<evidence type="ECO:0000256" key="1">
    <source>
        <dbReference type="ARBA" id="ARBA00022833"/>
    </source>
</evidence>
<reference evidence="2 3" key="1">
    <citation type="submission" date="2021-01" db="EMBL/GenBank/DDBJ databases">
        <title>Whole genome shotgun sequence of Microbispora amethystogenes NBRC 101907.</title>
        <authorList>
            <person name="Komaki H."/>
            <person name="Tamura T."/>
        </authorList>
    </citation>
    <scope>NUCLEOTIDE SEQUENCE [LARGE SCALE GENOMIC DNA]</scope>
    <source>
        <strain evidence="2 3">NBRC 101907</strain>
    </source>
</reference>
<evidence type="ECO:0000313" key="3">
    <source>
        <dbReference type="Proteomes" id="UP000651728"/>
    </source>
</evidence>
<dbReference type="Proteomes" id="UP000651728">
    <property type="component" value="Unassembled WGS sequence"/>
</dbReference>
<accession>A0ABQ4F9Q8</accession>
<dbReference type="InterPro" id="IPR024078">
    <property type="entry name" value="LmbE-like_dom_sf"/>
</dbReference>
<name>A0ABQ4F9Q8_9ACTN</name>
<evidence type="ECO:0000313" key="2">
    <source>
        <dbReference type="EMBL" id="GIH31551.1"/>
    </source>
</evidence>
<dbReference type="SUPFAM" id="SSF102588">
    <property type="entry name" value="LmbE-like"/>
    <property type="match status" value="1"/>
</dbReference>
<dbReference type="EMBL" id="BOOB01000012">
    <property type="protein sequence ID" value="GIH31551.1"/>
    <property type="molecule type" value="Genomic_DNA"/>
</dbReference>
<proteinExistence type="predicted"/>
<dbReference type="RefSeq" id="WP_239101143.1">
    <property type="nucleotide sequence ID" value="NZ_BAABEJ010000006.1"/>
</dbReference>
<dbReference type="InterPro" id="IPR003737">
    <property type="entry name" value="GlcNAc_PI_deacetylase-related"/>
</dbReference>
<keyword evidence="3" id="KW-1185">Reference proteome</keyword>
<gene>
    <name evidence="2" type="ORF">Mam01_17150</name>
</gene>
<sequence length="281" mass="30721">MTVNDTTGDGMDSELTLMAVHAHPDDEVMGTGGVLAKYTQEGIRTVLVTCTNGEQGDGPGGVKPGEPGHDDAAVAEQRLAELRESVAHLGIDHLELLGYRDSGMVGWEGNGHADAFANVPVETAAARLAALMERYRPQVIVTYDENGNYGHPDHIQAHRIAVAAAEMTGIPDKLYYIAVPRERIQRMFEFMQENGTAPKDFEIPDDFGTPEELITSVVEVSPYVENKMKALRAHASQGENIPVLQMSPEAQHQAFAHEFFIRKTSRVATPDQEDDLFAGLR</sequence>
<dbReference type="PANTHER" id="PTHR12993">
    <property type="entry name" value="N-ACETYLGLUCOSAMINYL-PHOSPHATIDYLINOSITOL DE-N-ACETYLASE-RELATED"/>
    <property type="match status" value="1"/>
</dbReference>
<protein>
    <submittedName>
        <fullName evidence="2">GlcNAc-PI de-N-acetylase</fullName>
    </submittedName>
</protein>
<comment type="caution">
    <text evidence="2">The sequence shown here is derived from an EMBL/GenBank/DDBJ whole genome shotgun (WGS) entry which is preliminary data.</text>
</comment>
<dbReference type="PANTHER" id="PTHR12993:SF26">
    <property type="entry name" value="1D-MYO-INOSITOL 2-ACETAMIDO-2-DEOXY-ALPHA-D-GLUCOPYRANOSIDE DEACETYLASE"/>
    <property type="match status" value="1"/>
</dbReference>
<dbReference type="Pfam" id="PF02585">
    <property type="entry name" value="PIG-L"/>
    <property type="match status" value="1"/>
</dbReference>
<organism evidence="2 3">
    <name type="scientific">Microbispora amethystogenes</name>
    <dbReference type="NCBI Taxonomy" id="1427754"/>
    <lineage>
        <taxon>Bacteria</taxon>
        <taxon>Bacillati</taxon>
        <taxon>Actinomycetota</taxon>
        <taxon>Actinomycetes</taxon>
        <taxon>Streptosporangiales</taxon>
        <taxon>Streptosporangiaceae</taxon>
        <taxon>Microbispora</taxon>
    </lineage>
</organism>
<keyword evidence="1" id="KW-0862">Zinc</keyword>